<gene>
    <name evidence="2" type="ORF">AYC66_16915</name>
    <name evidence="3" type="ORF">BAY09_10005</name>
</gene>
<keyword evidence="1" id="KW-0472">Membrane</keyword>
<feature type="transmembrane region" description="Helical" evidence="1">
    <location>
        <begin position="111"/>
        <end position="131"/>
    </location>
</feature>
<proteinExistence type="predicted"/>
<evidence type="ECO:0000313" key="3">
    <source>
        <dbReference type="EMBL" id="OPB53250.1"/>
    </source>
</evidence>
<protein>
    <recommendedName>
        <fullName evidence="5">DUF1634 domain-containing protein</fullName>
    </recommendedName>
</protein>
<dbReference type="InterPro" id="IPR012861">
    <property type="entry name" value="DUF1634"/>
</dbReference>
<dbReference type="AlphaFoldDB" id="A0A494JBZ3"/>
<reference evidence="3" key="2">
    <citation type="submission" date="2016-06" db="EMBL/GenBank/DDBJ databases">
        <authorList>
            <person name="Nicholson A.C."/>
        </authorList>
    </citation>
    <scope>NUCLEOTIDE SEQUENCE [LARGE SCALE GENOMIC DNA]</scope>
    <source>
        <strain evidence="3">E6809</strain>
    </source>
</reference>
<evidence type="ECO:0000256" key="1">
    <source>
        <dbReference type="SAM" id="Phobius"/>
    </source>
</evidence>
<dbReference type="Pfam" id="PF07843">
    <property type="entry name" value="DUF1634"/>
    <property type="match status" value="1"/>
</dbReference>
<dbReference type="Proteomes" id="UP000189738">
    <property type="component" value="Chromosome"/>
</dbReference>
<dbReference type="EMBL" id="CP014339">
    <property type="protein sequence ID" value="AQX52255.1"/>
    <property type="molecule type" value="Genomic_DNA"/>
</dbReference>
<name>A0A494JBZ3_9FLAO</name>
<sequence length="133" mass="14670">MKKYFSEHYWADQDIQLLVGKILRMGVTIASITVLAGGIMYLINHGGEALPDYRYFVGESGSNTTLRGIVSGAFHLQAAQLIQLGVVFLVATPVFRVFFSLIGFTMEKDKLYIVITLIVLGVIFFSIFSGVKG</sequence>
<organism evidence="3">
    <name type="scientific">Elizabethkingia anophelis</name>
    <dbReference type="NCBI Taxonomy" id="1117645"/>
    <lineage>
        <taxon>Bacteria</taxon>
        <taxon>Pseudomonadati</taxon>
        <taxon>Bacteroidota</taxon>
        <taxon>Flavobacteriia</taxon>
        <taxon>Flavobacteriales</taxon>
        <taxon>Weeksellaceae</taxon>
        <taxon>Elizabethkingia</taxon>
    </lineage>
</organism>
<evidence type="ECO:0000313" key="4">
    <source>
        <dbReference type="Proteomes" id="UP000189738"/>
    </source>
</evidence>
<feature type="transmembrane region" description="Helical" evidence="1">
    <location>
        <begin position="21"/>
        <end position="43"/>
    </location>
</feature>
<dbReference type="EMBL" id="MAHS01000001">
    <property type="protein sequence ID" value="OPB53250.1"/>
    <property type="molecule type" value="Genomic_DNA"/>
</dbReference>
<accession>A0A494JBZ3</accession>
<keyword evidence="1" id="KW-0812">Transmembrane</keyword>
<evidence type="ECO:0008006" key="5">
    <source>
        <dbReference type="Google" id="ProtNLM"/>
    </source>
</evidence>
<dbReference type="RefSeq" id="WP_078691237.1">
    <property type="nucleotide sequence ID" value="NZ_CP014339.1"/>
</dbReference>
<evidence type="ECO:0000313" key="2">
    <source>
        <dbReference type="EMBL" id="AQX52255.1"/>
    </source>
</evidence>
<keyword evidence="1" id="KW-1133">Transmembrane helix</keyword>
<feature type="transmembrane region" description="Helical" evidence="1">
    <location>
        <begin position="81"/>
        <end position="99"/>
    </location>
</feature>
<reference evidence="2 4" key="1">
    <citation type="submission" date="2016-02" db="EMBL/GenBank/DDBJ databases">
        <authorList>
            <person name="Nicholson A.C."/>
            <person name="Humrighouse B.W."/>
            <person name="Loparev V."/>
            <person name="Emery B."/>
            <person name="Graziano J."/>
            <person name="McQuiston J.R."/>
        </authorList>
    </citation>
    <scope>NUCLEOTIDE SEQUENCE [LARGE SCALE GENOMIC DNA]</scope>
    <source>
        <strain evidence="2 4">E6809</strain>
    </source>
</reference>